<feature type="region of interest" description="Disordered" evidence="1">
    <location>
        <begin position="1"/>
        <end position="61"/>
    </location>
</feature>
<feature type="compositionally biased region" description="Polar residues" evidence="1">
    <location>
        <begin position="1"/>
        <end position="31"/>
    </location>
</feature>
<evidence type="ECO:0000256" key="1">
    <source>
        <dbReference type="SAM" id="MobiDB-lite"/>
    </source>
</evidence>
<dbReference type="EMBL" id="JBJKTR010000011">
    <property type="protein sequence ID" value="KAL3353548.1"/>
    <property type="molecule type" value="Genomic_DNA"/>
</dbReference>
<sequence>TANNSTNPTHFSQAIQQYTDTTSTKQPQFPKSTAPPLLLPIKKQRSSQIEQKASDPTAHTGYRLLHAKFSSARIAEFQQQRQLPLPNVPAAPAVHTGLLIQVSRDFR</sequence>
<evidence type="ECO:0000313" key="3">
    <source>
        <dbReference type="Proteomes" id="UP001627284"/>
    </source>
</evidence>
<reference evidence="2 3" key="1">
    <citation type="submission" date="2024-05" db="EMBL/GenBank/DDBJ databases">
        <title>De novo assembly of an allotetraploid wild potato.</title>
        <authorList>
            <person name="Hosaka A.J."/>
        </authorList>
    </citation>
    <scope>NUCLEOTIDE SEQUENCE [LARGE SCALE GENOMIC DNA]</scope>
    <source>
        <tissue evidence="2">Young leaves</tissue>
    </source>
</reference>
<dbReference type="AlphaFoldDB" id="A0ABD2TB64"/>
<comment type="caution">
    <text evidence="2">The sequence shown here is derived from an EMBL/GenBank/DDBJ whole genome shotgun (WGS) entry which is preliminary data.</text>
</comment>
<accession>A0ABD2TB64</accession>
<dbReference type="Proteomes" id="UP001627284">
    <property type="component" value="Unassembled WGS sequence"/>
</dbReference>
<gene>
    <name evidence="2" type="ORF">AABB24_018328</name>
</gene>
<name>A0ABD2TB64_9SOLN</name>
<keyword evidence="3" id="KW-1185">Reference proteome</keyword>
<feature type="non-terminal residue" evidence="2">
    <location>
        <position position="1"/>
    </location>
</feature>
<proteinExistence type="predicted"/>
<evidence type="ECO:0000313" key="2">
    <source>
        <dbReference type="EMBL" id="KAL3353548.1"/>
    </source>
</evidence>
<organism evidence="2 3">
    <name type="scientific">Solanum stoloniferum</name>
    <dbReference type="NCBI Taxonomy" id="62892"/>
    <lineage>
        <taxon>Eukaryota</taxon>
        <taxon>Viridiplantae</taxon>
        <taxon>Streptophyta</taxon>
        <taxon>Embryophyta</taxon>
        <taxon>Tracheophyta</taxon>
        <taxon>Spermatophyta</taxon>
        <taxon>Magnoliopsida</taxon>
        <taxon>eudicotyledons</taxon>
        <taxon>Gunneridae</taxon>
        <taxon>Pentapetalae</taxon>
        <taxon>asterids</taxon>
        <taxon>lamiids</taxon>
        <taxon>Solanales</taxon>
        <taxon>Solanaceae</taxon>
        <taxon>Solanoideae</taxon>
        <taxon>Solaneae</taxon>
        <taxon>Solanum</taxon>
    </lineage>
</organism>
<protein>
    <submittedName>
        <fullName evidence="2">Uncharacterized protein</fullName>
    </submittedName>
</protein>